<dbReference type="AlphaFoldDB" id="A0A8S4S7M6"/>
<comment type="caution">
    <text evidence="1">The sequence shown here is derived from an EMBL/GenBank/DDBJ whole genome shotgun (WGS) entry which is preliminary data.</text>
</comment>
<dbReference type="EMBL" id="CAKXAJ010025775">
    <property type="protein sequence ID" value="CAH2243828.1"/>
    <property type="molecule type" value="Genomic_DNA"/>
</dbReference>
<dbReference type="Proteomes" id="UP000838756">
    <property type="component" value="Unassembled WGS sequence"/>
</dbReference>
<gene>
    <name evidence="1" type="primary">jg23213</name>
    <name evidence="1" type="ORF">PAEG_LOCUS19910</name>
</gene>
<name>A0A8S4S7M6_9NEOP</name>
<sequence length="112" mass="13221">MQTNLLNSERKLNVIAISDFTGHLFENLLPLKRKKWDLRDSQIPQCLKTKVFEQCVLPVMTYGTETWPLTMGLIRRLRVTQRAMERAMLGVSLRDQIRNDVIRRRIRVAKLK</sequence>
<keyword evidence="2" id="KW-1185">Reference proteome</keyword>
<dbReference type="OrthoDB" id="407509at2759"/>
<organism evidence="1 2">
    <name type="scientific">Pararge aegeria aegeria</name>
    <dbReference type="NCBI Taxonomy" id="348720"/>
    <lineage>
        <taxon>Eukaryota</taxon>
        <taxon>Metazoa</taxon>
        <taxon>Ecdysozoa</taxon>
        <taxon>Arthropoda</taxon>
        <taxon>Hexapoda</taxon>
        <taxon>Insecta</taxon>
        <taxon>Pterygota</taxon>
        <taxon>Neoptera</taxon>
        <taxon>Endopterygota</taxon>
        <taxon>Lepidoptera</taxon>
        <taxon>Glossata</taxon>
        <taxon>Ditrysia</taxon>
        <taxon>Papilionoidea</taxon>
        <taxon>Nymphalidae</taxon>
        <taxon>Satyrinae</taxon>
        <taxon>Satyrini</taxon>
        <taxon>Parargina</taxon>
        <taxon>Pararge</taxon>
    </lineage>
</organism>
<reference evidence="1" key="1">
    <citation type="submission" date="2022-03" db="EMBL/GenBank/DDBJ databases">
        <authorList>
            <person name="Lindestad O."/>
        </authorList>
    </citation>
    <scope>NUCLEOTIDE SEQUENCE</scope>
</reference>
<accession>A0A8S4S7M6</accession>
<evidence type="ECO:0000313" key="1">
    <source>
        <dbReference type="EMBL" id="CAH2243828.1"/>
    </source>
</evidence>
<evidence type="ECO:0000313" key="2">
    <source>
        <dbReference type="Proteomes" id="UP000838756"/>
    </source>
</evidence>
<protein>
    <submittedName>
        <fullName evidence="1">Jg23213 protein</fullName>
    </submittedName>
</protein>
<proteinExistence type="predicted"/>